<dbReference type="Proteomes" id="UP000007151">
    <property type="component" value="Unassembled WGS sequence"/>
</dbReference>
<evidence type="ECO:0000313" key="2">
    <source>
        <dbReference type="EMBL" id="OWR51802.1"/>
    </source>
</evidence>
<name>A0A212FDJ6_DANPL</name>
<accession>A0A212FDJ6</accession>
<evidence type="ECO:0000313" key="3">
    <source>
        <dbReference type="Proteomes" id="UP000007151"/>
    </source>
</evidence>
<dbReference type="EMBL" id="AGBW02009041">
    <property type="protein sequence ID" value="OWR51802.1"/>
    <property type="molecule type" value="Genomic_DNA"/>
</dbReference>
<dbReference type="InParanoid" id="A0A212FDJ6"/>
<evidence type="ECO:0000256" key="1">
    <source>
        <dbReference type="SAM" id="MobiDB-lite"/>
    </source>
</evidence>
<comment type="caution">
    <text evidence="2">The sequence shown here is derived from an EMBL/GenBank/DDBJ whole genome shotgun (WGS) entry which is preliminary data.</text>
</comment>
<reference evidence="2 3" key="1">
    <citation type="journal article" date="2011" name="Cell">
        <title>The monarch butterfly genome yields insights into long-distance migration.</title>
        <authorList>
            <person name="Zhan S."/>
            <person name="Merlin C."/>
            <person name="Boore J.L."/>
            <person name="Reppert S.M."/>
        </authorList>
    </citation>
    <scope>NUCLEOTIDE SEQUENCE [LARGE SCALE GENOMIC DNA]</scope>
    <source>
        <strain evidence="2">F-2</strain>
    </source>
</reference>
<dbReference type="KEGG" id="dpl:KGM_203058"/>
<keyword evidence="3" id="KW-1185">Reference proteome</keyword>
<sequence>MLLIYVNSHQHGSSSTMALLQEPGRQHNLHRGILSTCHQSTDYLRWTALPSMYMPEHHIYSTVSVSVSVSLPPTLSPTLPGSLPPTMPPAMSLP</sequence>
<feature type="region of interest" description="Disordered" evidence="1">
    <location>
        <begin position="75"/>
        <end position="94"/>
    </location>
</feature>
<dbReference type="AlphaFoldDB" id="A0A212FDJ6"/>
<gene>
    <name evidence="2" type="ORF">KGM_203058</name>
</gene>
<protein>
    <submittedName>
        <fullName evidence="2">Uncharacterized protein</fullName>
    </submittedName>
</protein>
<proteinExistence type="predicted"/>
<organism evidence="2 3">
    <name type="scientific">Danaus plexippus plexippus</name>
    <dbReference type="NCBI Taxonomy" id="278856"/>
    <lineage>
        <taxon>Eukaryota</taxon>
        <taxon>Metazoa</taxon>
        <taxon>Ecdysozoa</taxon>
        <taxon>Arthropoda</taxon>
        <taxon>Hexapoda</taxon>
        <taxon>Insecta</taxon>
        <taxon>Pterygota</taxon>
        <taxon>Neoptera</taxon>
        <taxon>Endopterygota</taxon>
        <taxon>Lepidoptera</taxon>
        <taxon>Glossata</taxon>
        <taxon>Ditrysia</taxon>
        <taxon>Papilionoidea</taxon>
        <taxon>Nymphalidae</taxon>
        <taxon>Danainae</taxon>
        <taxon>Danaini</taxon>
        <taxon>Danaina</taxon>
        <taxon>Danaus</taxon>
        <taxon>Danaus</taxon>
    </lineage>
</organism>